<feature type="compositionally biased region" description="Basic and acidic residues" evidence="3">
    <location>
        <begin position="97"/>
        <end position="107"/>
    </location>
</feature>
<feature type="compositionally biased region" description="Low complexity" evidence="3">
    <location>
        <begin position="237"/>
        <end position="247"/>
    </location>
</feature>
<accession>A0ABD3M626</accession>
<dbReference type="EMBL" id="JALLBG020000234">
    <property type="protein sequence ID" value="KAL3758318.1"/>
    <property type="molecule type" value="Genomic_DNA"/>
</dbReference>
<organism evidence="4 5">
    <name type="scientific">Discostella pseudostelligera</name>
    <dbReference type="NCBI Taxonomy" id="259834"/>
    <lineage>
        <taxon>Eukaryota</taxon>
        <taxon>Sar</taxon>
        <taxon>Stramenopiles</taxon>
        <taxon>Ochrophyta</taxon>
        <taxon>Bacillariophyta</taxon>
        <taxon>Coscinodiscophyceae</taxon>
        <taxon>Thalassiosirophycidae</taxon>
        <taxon>Stephanodiscales</taxon>
        <taxon>Stephanodiscaceae</taxon>
        <taxon>Discostella</taxon>
    </lineage>
</organism>
<sequence length="983" mass="106203">MSGPELRRDVTPNLSSPSQHYTFDESEDGDINNSVADSSRQSQNMNGATSNSISKSARYQTALTARARQRQMRRMLEREGSGGESPGSAGDVALTPREGEYRGRGRSEISPSTPGSAATPTSELIRLRALLNSNRSSNSENSDHTSPNSQMLATLYEKHRGRSLSRTREAPSLPTSPSEDCSNGGGGLRHMTRSPSSPNLGASDTPKSISPTKLFADASPTNSPSLVTPQQSECDNRNSGGNDNGVVVRSVDDRVTTFSKQQQQQNQFRASPTTIPPSASSLRQQRILSITPNEEFLPDWNATKGGGVLSTTEVQDAANFTSIQFQLSITSGEVEMLSGDDASCQNNQCWQNEVWSDVSPPSPLASGEIFHKAAAASIVSLLSPNRMAKAGLMAPEVNSNEEDDAAKDVAGDSPTGVIISPGNDGQSGSVDVKELFTFNGNSDPSLSRGGEWEGVTQVTRSLFRGDVDEDVRQSMVFQAFRGKMIDSSPEFSQLLGQINRKRGTSIDRAFAIRRKNACGALKILSAKEENRIKICWTVGVLPAIASVLSDVSEVIPDEISRAANTEARNRIVSTLLNMSVNKKNRMLIVNTPGILESISQTILHDVGEGRQGCCTVLLYLAKTSEARGMIVKSAGMMDALAKVIEVPKLHPKSTPKSKMRKQHLANIYESPSKESGFSSRSSHSSVSSQSGSRSSNSASGSEDGDDSVGSVESTIAPGEVEQMEISFETADTTVPTSPKSVAEDMYDADPNRFLHGARLSVFACLLCLVKSQENSFLVARDENMINTLIGISKRHSSPSHARAMAILAHLTRHPKNCHLLVFKYVSLLPMLQEATTSTDNEARRYAFCALQNLSIDKACRAPIAHTPKVIWSLTQRCKDRNIEEEWMAAVATLQNLSDEPANLIQFTIVNDCIGTIIQIAGGDVNRGEKTDLGSFMAKNTLATLSHWFRKIATSGSERCGVTFGGLDGLQHAKLEPTSYSQWT</sequence>
<comment type="similarity">
    <text evidence="1">Belongs to the beta-catenin family.</text>
</comment>
<feature type="region of interest" description="Disordered" evidence="3">
    <location>
        <begin position="1"/>
        <end position="122"/>
    </location>
</feature>
<dbReference type="PANTHER" id="PTHR47249:SF1">
    <property type="entry name" value="VACUOLAR PROTEIN 8"/>
    <property type="match status" value="1"/>
</dbReference>
<feature type="region of interest" description="Disordered" evidence="3">
    <location>
        <begin position="398"/>
        <end position="426"/>
    </location>
</feature>
<feature type="region of interest" description="Disordered" evidence="3">
    <location>
        <begin position="260"/>
        <end position="280"/>
    </location>
</feature>
<comment type="caution">
    <text evidence="4">The sequence shown here is derived from an EMBL/GenBank/DDBJ whole genome shotgun (WGS) entry which is preliminary data.</text>
</comment>
<feature type="compositionally biased region" description="Polar residues" evidence="3">
    <location>
        <begin position="109"/>
        <end position="122"/>
    </location>
</feature>
<name>A0ABD3M626_9STRA</name>
<keyword evidence="5" id="KW-1185">Reference proteome</keyword>
<evidence type="ECO:0000256" key="1">
    <source>
        <dbReference type="ARBA" id="ARBA00005462"/>
    </source>
</evidence>
<dbReference type="InterPro" id="IPR045156">
    <property type="entry name" value="Vac8"/>
</dbReference>
<feature type="compositionally biased region" description="Low complexity" evidence="3">
    <location>
        <begin position="673"/>
        <end position="712"/>
    </location>
</feature>
<evidence type="ECO:0000313" key="5">
    <source>
        <dbReference type="Proteomes" id="UP001530293"/>
    </source>
</evidence>
<dbReference type="SUPFAM" id="SSF48371">
    <property type="entry name" value="ARM repeat"/>
    <property type="match status" value="1"/>
</dbReference>
<feature type="region of interest" description="Disordered" evidence="3">
    <location>
        <begin position="159"/>
        <end position="247"/>
    </location>
</feature>
<gene>
    <name evidence="4" type="ORF">ACHAWU_004283</name>
</gene>
<proteinExistence type="inferred from homology"/>
<evidence type="ECO:0000256" key="3">
    <source>
        <dbReference type="SAM" id="MobiDB-lite"/>
    </source>
</evidence>
<feature type="region of interest" description="Disordered" evidence="3">
    <location>
        <begin position="670"/>
        <end position="712"/>
    </location>
</feature>
<feature type="compositionally biased region" description="Polar residues" evidence="3">
    <location>
        <begin position="31"/>
        <end position="59"/>
    </location>
</feature>
<evidence type="ECO:0000256" key="2">
    <source>
        <dbReference type="ARBA" id="ARBA00022737"/>
    </source>
</evidence>
<reference evidence="4 5" key="1">
    <citation type="submission" date="2024-10" db="EMBL/GenBank/DDBJ databases">
        <title>Updated reference genomes for cyclostephanoid diatoms.</title>
        <authorList>
            <person name="Roberts W.R."/>
            <person name="Alverson A.J."/>
        </authorList>
    </citation>
    <scope>NUCLEOTIDE SEQUENCE [LARGE SCALE GENOMIC DNA]</scope>
    <source>
        <strain evidence="4 5">AJA232-27</strain>
    </source>
</reference>
<evidence type="ECO:0000313" key="4">
    <source>
        <dbReference type="EMBL" id="KAL3758318.1"/>
    </source>
</evidence>
<dbReference type="Gene3D" id="1.25.10.10">
    <property type="entry name" value="Leucine-rich Repeat Variant"/>
    <property type="match status" value="2"/>
</dbReference>
<dbReference type="PANTHER" id="PTHR47249">
    <property type="entry name" value="VACUOLAR PROTEIN 8"/>
    <property type="match status" value="1"/>
</dbReference>
<feature type="compositionally biased region" description="Low complexity" evidence="3">
    <location>
        <begin position="261"/>
        <end position="280"/>
    </location>
</feature>
<dbReference type="InterPro" id="IPR011989">
    <property type="entry name" value="ARM-like"/>
</dbReference>
<feature type="compositionally biased region" description="Polar residues" evidence="3">
    <location>
        <begin position="12"/>
        <end position="21"/>
    </location>
</feature>
<feature type="compositionally biased region" description="Basic and acidic residues" evidence="3">
    <location>
        <begin position="1"/>
        <end position="10"/>
    </location>
</feature>
<dbReference type="Proteomes" id="UP001530293">
    <property type="component" value="Unassembled WGS sequence"/>
</dbReference>
<dbReference type="AlphaFoldDB" id="A0ABD3M626"/>
<feature type="compositionally biased region" description="Polar residues" evidence="3">
    <location>
        <begin position="219"/>
        <end position="233"/>
    </location>
</feature>
<protein>
    <submittedName>
        <fullName evidence="4">Uncharacterized protein</fullName>
    </submittedName>
</protein>
<dbReference type="InterPro" id="IPR016024">
    <property type="entry name" value="ARM-type_fold"/>
</dbReference>
<feature type="compositionally biased region" description="Polar residues" evidence="3">
    <location>
        <begin position="193"/>
        <end position="211"/>
    </location>
</feature>
<keyword evidence="2" id="KW-0677">Repeat</keyword>